<dbReference type="RefSeq" id="XP_042919648.1">
    <property type="nucleotide sequence ID" value="XM_043067643.1"/>
</dbReference>
<evidence type="ECO:0008006" key="5">
    <source>
        <dbReference type="Google" id="ProtNLM"/>
    </source>
</evidence>
<sequence>MSLLTALGVAHVALPGASATGLLHATVARVARLLPLHVSPPAPGFRALQKHSSPAPASSDSAVPVVPGTLFRIQAGANEVRVQHVAGWSDVATVQGQPGAGSSSTAAGQWRVEAVSAEAASAAAGGGVATAAAGGGAAATAAEQTGAGSGFTGQPKVSLRYDVTRAQQGRGGGGDAGGGGGVLTLSVPEKWISLDVSTQGAPLSVSRLVEADLAAVTAGGAVRLGAIRGLDVHVDTTHTTPNDTGSVTGGDVSGTRVAVAAGGAIDLRRVVGGVMVLTSLASPASPSAPGSASAAASGLAVSSAPPALAASGSAAAIASAASHSIPAAVVRLGAVYGCSLRLSTRGGDVRIGTLDCGGHPGVPGMPATGGSSSSAVGSSSSAVGSSSSASGSSSSGSSSTGSGGAEVGSGGGRITVDGLEGYAVLDSGGGDVKVLAGAGLRHAVIRTAGGALDCALDPGTALELVEVRQAGRLDLDPGLEPHLRPAAPVGPETTAWEPAGGRSSGSSSSSGNGVWRASVAAEPVGGRGGIRGSNAAAVVGAEPAGAASGGRLVVEAGGGAVRLRRLGWMEALKAKMAEKQELPQ</sequence>
<dbReference type="InParanoid" id="A0A2K3D8F2"/>
<keyword evidence="2" id="KW-0732">Signal</keyword>
<evidence type="ECO:0000256" key="1">
    <source>
        <dbReference type="SAM" id="MobiDB-lite"/>
    </source>
</evidence>
<reference evidence="3 4" key="1">
    <citation type="journal article" date="2007" name="Science">
        <title>The Chlamydomonas genome reveals the evolution of key animal and plant functions.</title>
        <authorList>
            <person name="Merchant S.S."/>
            <person name="Prochnik S.E."/>
            <person name="Vallon O."/>
            <person name="Harris E.H."/>
            <person name="Karpowicz S.J."/>
            <person name="Witman G.B."/>
            <person name="Terry A."/>
            <person name="Salamov A."/>
            <person name="Fritz-Laylin L.K."/>
            <person name="Marechal-Drouard L."/>
            <person name="Marshall W.F."/>
            <person name="Qu L.H."/>
            <person name="Nelson D.R."/>
            <person name="Sanderfoot A.A."/>
            <person name="Spalding M.H."/>
            <person name="Kapitonov V.V."/>
            <person name="Ren Q."/>
            <person name="Ferris P."/>
            <person name="Lindquist E."/>
            <person name="Shapiro H."/>
            <person name="Lucas S.M."/>
            <person name="Grimwood J."/>
            <person name="Schmutz J."/>
            <person name="Cardol P."/>
            <person name="Cerutti H."/>
            <person name="Chanfreau G."/>
            <person name="Chen C.L."/>
            <person name="Cognat V."/>
            <person name="Croft M.T."/>
            <person name="Dent R."/>
            <person name="Dutcher S."/>
            <person name="Fernandez E."/>
            <person name="Fukuzawa H."/>
            <person name="Gonzalez-Ballester D."/>
            <person name="Gonzalez-Halphen D."/>
            <person name="Hallmann A."/>
            <person name="Hanikenne M."/>
            <person name="Hippler M."/>
            <person name="Inwood W."/>
            <person name="Jabbari K."/>
            <person name="Kalanon M."/>
            <person name="Kuras R."/>
            <person name="Lefebvre P.A."/>
            <person name="Lemaire S.D."/>
            <person name="Lobanov A.V."/>
            <person name="Lohr M."/>
            <person name="Manuell A."/>
            <person name="Meier I."/>
            <person name="Mets L."/>
            <person name="Mittag M."/>
            <person name="Mittelmeier T."/>
            <person name="Moroney J.V."/>
            <person name="Moseley J."/>
            <person name="Napoli C."/>
            <person name="Nedelcu A.M."/>
            <person name="Niyogi K."/>
            <person name="Novoselov S.V."/>
            <person name="Paulsen I.T."/>
            <person name="Pazour G."/>
            <person name="Purton S."/>
            <person name="Ral J.P."/>
            <person name="Riano-Pachon D.M."/>
            <person name="Riekhof W."/>
            <person name="Rymarquis L."/>
            <person name="Schroda M."/>
            <person name="Stern D."/>
            <person name="Umen J."/>
            <person name="Willows R."/>
            <person name="Wilson N."/>
            <person name="Zimmer S.L."/>
            <person name="Allmer J."/>
            <person name="Balk J."/>
            <person name="Bisova K."/>
            <person name="Chen C.J."/>
            <person name="Elias M."/>
            <person name="Gendler K."/>
            <person name="Hauser C."/>
            <person name="Lamb M.R."/>
            <person name="Ledford H."/>
            <person name="Long J.C."/>
            <person name="Minagawa J."/>
            <person name="Page M.D."/>
            <person name="Pan J."/>
            <person name="Pootakham W."/>
            <person name="Roje S."/>
            <person name="Rose A."/>
            <person name="Stahlberg E."/>
            <person name="Terauchi A.M."/>
            <person name="Yang P."/>
            <person name="Ball S."/>
            <person name="Bowler C."/>
            <person name="Dieckmann C.L."/>
            <person name="Gladyshev V.N."/>
            <person name="Green P."/>
            <person name="Jorgensen R."/>
            <person name="Mayfield S."/>
            <person name="Mueller-Roeber B."/>
            <person name="Rajamani S."/>
            <person name="Sayre R.T."/>
            <person name="Brokstein P."/>
            <person name="Dubchak I."/>
            <person name="Goodstein D."/>
            <person name="Hornick L."/>
            <person name="Huang Y.W."/>
            <person name="Jhaveri J."/>
            <person name="Luo Y."/>
            <person name="Martinez D."/>
            <person name="Ngau W.C."/>
            <person name="Otillar B."/>
            <person name="Poliakov A."/>
            <person name="Porter A."/>
            <person name="Szajkowski L."/>
            <person name="Werner G."/>
            <person name="Zhou K."/>
            <person name="Grigoriev I.V."/>
            <person name="Rokhsar D.S."/>
            <person name="Grossman A.R."/>
        </authorList>
    </citation>
    <scope>NUCLEOTIDE SEQUENCE [LARGE SCALE GENOMIC DNA]</scope>
    <source>
        <strain evidence="4">CC-503</strain>
    </source>
</reference>
<evidence type="ECO:0000313" key="4">
    <source>
        <dbReference type="Proteomes" id="UP000006906"/>
    </source>
</evidence>
<keyword evidence="4" id="KW-1185">Reference proteome</keyword>
<dbReference type="KEGG" id="cre:CHLRE_11g476950v5"/>
<proteinExistence type="predicted"/>
<dbReference type="OrthoDB" id="545072at2759"/>
<dbReference type="AlphaFoldDB" id="A0A2K3D8F2"/>
<gene>
    <name evidence="3" type="ORF">CHLRE_11g476950v5</name>
</gene>
<dbReference type="Proteomes" id="UP000006906">
    <property type="component" value="Chromosome 11"/>
</dbReference>
<feature type="compositionally biased region" description="Gly residues" evidence="1">
    <location>
        <begin position="401"/>
        <end position="411"/>
    </location>
</feature>
<feature type="chain" id="PRO_5014355570" description="Adhesin domain-containing protein" evidence="2">
    <location>
        <begin position="20"/>
        <end position="584"/>
    </location>
</feature>
<evidence type="ECO:0000256" key="2">
    <source>
        <dbReference type="SAM" id="SignalP"/>
    </source>
</evidence>
<dbReference type="Gramene" id="PNW76805">
    <property type="protein sequence ID" value="PNW76805"/>
    <property type="gene ID" value="CHLRE_11g476950v5"/>
</dbReference>
<dbReference type="GeneID" id="66055321"/>
<evidence type="ECO:0000313" key="3">
    <source>
        <dbReference type="EMBL" id="PNW76805.1"/>
    </source>
</evidence>
<dbReference type="STRING" id="3055.A0A2K3D8F2"/>
<name>A0A2K3D8F2_CHLRE</name>
<feature type="region of interest" description="Disordered" evidence="1">
    <location>
        <begin position="476"/>
        <end position="514"/>
    </location>
</feature>
<dbReference type="EMBL" id="CM008972">
    <property type="protein sequence ID" value="PNW76805.1"/>
    <property type="molecule type" value="Genomic_DNA"/>
</dbReference>
<feature type="compositionally biased region" description="Low complexity" evidence="1">
    <location>
        <begin position="369"/>
        <end position="400"/>
    </location>
</feature>
<accession>A0A2K3D8F2</accession>
<feature type="region of interest" description="Disordered" evidence="1">
    <location>
        <begin position="362"/>
        <end position="411"/>
    </location>
</feature>
<feature type="compositionally biased region" description="Low complexity" evidence="1">
    <location>
        <begin position="500"/>
        <end position="513"/>
    </location>
</feature>
<feature type="signal peptide" evidence="2">
    <location>
        <begin position="1"/>
        <end position="19"/>
    </location>
</feature>
<protein>
    <recommendedName>
        <fullName evidence="5">Adhesin domain-containing protein</fullName>
    </recommendedName>
</protein>
<organism evidence="3 4">
    <name type="scientific">Chlamydomonas reinhardtii</name>
    <name type="common">Chlamydomonas smithii</name>
    <dbReference type="NCBI Taxonomy" id="3055"/>
    <lineage>
        <taxon>Eukaryota</taxon>
        <taxon>Viridiplantae</taxon>
        <taxon>Chlorophyta</taxon>
        <taxon>core chlorophytes</taxon>
        <taxon>Chlorophyceae</taxon>
        <taxon>CS clade</taxon>
        <taxon>Chlamydomonadales</taxon>
        <taxon>Chlamydomonadaceae</taxon>
        <taxon>Chlamydomonas</taxon>
    </lineage>
</organism>